<gene>
    <name evidence="2" type="ordered locus">Pyrfu_1935</name>
</gene>
<dbReference type="EMBL" id="CP002838">
    <property type="protein sequence ID" value="AEM39788.1"/>
    <property type="molecule type" value="Genomic_DNA"/>
</dbReference>
<dbReference type="STRING" id="694429.Pyrfu_1935"/>
<evidence type="ECO:0000256" key="1">
    <source>
        <dbReference type="SAM" id="MobiDB-lite"/>
    </source>
</evidence>
<protein>
    <submittedName>
        <fullName evidence="2">Uncharacterized protein</fullName>
    </submittedName>
</protein>
<dbReference type="RefSeq" id="WP_014027465.1">
    <property type="nucleotide sequence ID" value="NC_015931.1"/>
</dbReference>
<evidence type="ECO:0000313" key="2">
    <source>
        <dbReference type="EMBL" id="AEM39788.1"/>
    </source>
</evidence>
<dbReference type="InParanoid" id="G0EDB0"/>
<accession>G0EDB0</accession>
<dbReference type="KEGG" id="pfm:Pyrfu_1935"/>
<feature type="region of interest" description="Disordered" evidence="1">
    <location>
        <begin position="104"/>
        <end position="125"/>
    </location>
</feature>
<organism evidence="2 3">
    <name type="scientific">Pyrolobus fumarii (strain DSM 11204 / 1A)</name>
    <dbReference type="NCBI Taxonomy" id="694429"/>
    <lineage>
        <taxon>Archaea</taxon>
        <taxon>Thermoproteota</taxon>
        <taxon>Thermoprotei</taxon>
        <taxon>Desulfurococcales</taxon>
        <taxon>Pyrodictiaceae</taxon>
        <taxon>Pyrolobus</taxon>
    </lineage>
</organism>
<name>G0EDB0_PYRF1</name>
<dbReference type="GeneID" id="11138275"/>
<dbReference type="eggNOG" id="arCOG12510">
    <property type="taxonomic scope" value="Archaea"/>
</dbReference>
<dbReference type="OrthoDB" id="21315at2157"/>
<proteinExistence type="predicted"/>
<evidence type="ECO:0000313" key="3">
    <source>
        <dbReference type="Proteomes" id="UP000001037"/>
    </source>
</evidence>
<reference evidence="2 3" key="1">
    <citation type="journal article" date="2011" name="Stand. Genomic Sci.">
        <title>Complete genome sequence of the hyperthermophilic chemolithoautotroph Pyrolobus fumarii type strain (1A).</title>
        <authorList>
            <person name="Anderson I."/>
            <person name="Goker M."/>
            <person name="Nolan M."/>
            <person name="Lucas S."/>
            <person name="Hammon N."/>
            <person name="Deshpande S."/>
            <person name="Cheng J.F."/>
            <person name="Tapia R."/>
            <person name="Han C."/>
            <person name="Goodwin L."/>
            <person name="Pitluck S."/>
            <person name="Huntemann M."/>
            <person name="Liolios K."/>
            <person name="Ivanova N."/>
            <person name="Pagani I."/>
            <person name="Mavromatis K."/>
            <person name="Ovchinikova G."/>
            <person name="Pati A."/>
            <person name="Chen A."/>
            <person name="Palaniappan K."/>
            <person name="Land M."/>
            <person name="Hauser L."/>
            <person name="Brambilla E.M."/>
            <person name="Huber H."/>
            <person name="Yasawong M."/>
            <person name="Rohde M."/>
            <person name="Spring S."/>
            <person name="Abt B."/>
            <person name="Sikorski J."/>
            <person name="Wirth R."/>
            <person name="Detter J.C."/>
            <person name="Woyke T."/>
            <person name="Bristow J."/>
            <person name="Eisen J.A."/>
            <person name="Markowitz V."/>
            <person name="Hugenholtz P."/>
            <person name="Kyrpides N.C."/>
            <person name="Klenk H.P."/>
            <person name="Lapidus A."/>
        </authorList>
    </citation>
    <scope>NUCLEOTIDE SEQUENCE [LARGE SCALE GENOMIC DNA]</scope>
    <source>
        <strain evidence="3">DSM 11204 / 1A</strain>
    </source>
</reference>
<sequence length="125" mass="14687">MSETRVTVTRIRMVGRRWKADFLEDLMELLKITFGGETLIRLNSFLTPQRRFPITDFDVFKEVDDETIRKLRDEIEKLLEEHGYNPRRLLAIKKVETTITARESAIESRREDVGTAEERAEAETT</sequence>
<dbReference type="Proteomes" id="UP000001037">
    <property type="component" value="Chromosome"/>
</dbReference>
<dbReference type="AlphaFoldDB" id="G0EDB0"/>
<dbReference type="HOGENOM" id="CLU_1987704_0_0_2"/>
<keyword evidence="3" id="KW-1185">Reference proteome</keyword>